<keyword evidence="2" id="KW-0812">Transmembrane</keyword>
<evidence type="ECO:0000256" key="1">
    <source>
        <dbReference type="SAM" id="MobiDB-lite"/>
    </source>
</evidence>
<feature type="transmembrane region" description="Helical" evidence="2">
    <location>
        <begin position="130"/>
        <end position="151"/>
    </location>
</feature>
<accession>H8I9Z6</accession>
<organism evidence="3 4">
    <name type="scientific">Methanocella conradii (strain DSM 24694 / JCM 17849 / CGMCC 1.5162 / HZ254)</name>
    <dbReference type="NCBI Taxonomy" id="1041930"/>
    <lineage>
        <taxon>Archaea</taxon>
        <taxon>Methanobacteriati</taxon>
        <taxon>Methanobacteriota</taxon>
        <taxon>Stenosarchaea group</taxon>
        <taxon>Methanomicrobia</taxon>
        <taxon>Methanocellales</taxon>
        <taxon>Methanocellaceae</taxon>
        <taxon>Methanocella</taxon>
    </lineage>
</organism>
<proteinExistence type="predicted"/>
<dbReference type="Proteomes" id="UP000005233">
    <property type="component" value="Chromosome"/>
</dbReference>
<sequence>METLPCAAQQQANLSFIGNTTVTLYYYDKVNETKGGMVPMPDNPQYVNFDPALAAPGMYTFSHVPAGQWYYLEADHYGNKWYTIFYMGEGLGTKTANVHIPPFSPVDATSPTPSPSSSPMASPMATPTPIPSPGLTILAAIIGIAILASHIKQ</sequence>
<keyword evidence="4" id="KW-1185">Reference proteome</keyword>
<dbReference type="AlphaFoldDB" id="H8I9Z6"/>
<dbReference type="RefSeq" id="WP_014406787.1">
    <property type="nucleotide sequence ID" value="NC_017034.1"/>
</dbReference>
<keyword evidence="2" id="KW-1133">Transmembrane helix</keyword>
<dbReference type="eggNOG" id="arCOG03906">
    <property type="taxonomic scope" value="Archaea"/>
</dbReference>
<name>H8I9Z6_METCZ</name>
<dbReference type="OrthoDB" id="380669at2157"/>
<dbReference type="KEGG" id="mez:Mtc_2221"/>
<dbReference type="STRING" id="1041930.Mtc_2221"/>
<evidence type="ECO:0000313" key="3">
    <source>
        <dbReference type="EMBL" id="AFD00956.1"/>
    </source>
</evidence>
<dbReference type="HOGENOM" id="CLU_1709120_0_0_2"/>
<dbReference type="EMBL" id="CP003243">
    <property type="protein sequence ID" value="AFD00956.1"/>
    <property type="molecule type" value="Genomic_DNA"/>
</dbReference>
<protein>
    <submittedName>
        <fullName evidence="3">Uncharacterized protein</fullName>
    </submittedName>
</protein>
<dbReference type="GeneID" id="11972382"/>
<feature type="compositionally biased region" description="Low complexity" evidence="1">
    <location>
        <begin position="108"/>
        <end position="125"/>
    </location>
</feature>
<gene>
    <name evidence="3" type="ordered locus">Mtc_2221</name>
</gene>
<reference evidence="3 4" key="1">
    <citation type="journal article" date="2012" name="J. Bacteriol.">
        <title>Complete genome sequence of a thermophilic methanogen, Methanocella conradii HZ254, isolated from Chinese rice field soil.</title>
        <authorList>
            <person name="Lu Z."/>
            <person name="Lu Y."/>
        </authorList>
    </citation>
    <scope>NUCLEOTIDE SEQUENCE [LARGE SCALE GENOMIC DNA]</scope>
    <source>
        <strain evidence="4">DSM 24694 / JCM 17849 / CGMCC 1.5162 / HZ254</strain>
    </source>
</reference>
<evidence type="ECO:0000313" key="4">
    <source>
        <dbReference type="Proteomes" id="UP000005233"/>
    </source>
</evidence>
<feature type="region of interest" description="Disordered" evidence="1">
    <location>
        <begin position="104"/>
        <end position="125"/>
    </location>
</feature>
<evidence type="ECO:0000256" key="2">
    <source>
        <dbReference type="SAM" id="Phobius"/>
    </source>
</evidence>
<keyword evidence="2" id="KW-0472">Membrane</keyword>